<evidence type="ECO:0000256" key="1">
    <source>
        <dbReference type="ARBA" id="ARBA00004651"/>
    </source>
</evidence>
<comment type="catalytic activity">
    <reaction evidence="17">
        <text>di-trans,octa-cis-undecaprenyl diphospho-N-acetyl-alpha-D-muramoyl-L-alanyl-D-glutamyl-meso-2,6-diaminopimeloyl-D-alanyl-D-alanine + UDP-N-acetyl-alpha-D-glucosamine = di-trans,octa-cis-undecaprenyl diphospho-[N-acetyl-alpha-D-glucosaminyl-(1-&gt;4)]-N-acetyl-alpha-D-muramoyl-L-alanyl-D-glutamyl-meso-2,6-diaminopimeloyl-D-alanyl-D-alanine + UDP + H(+)</text>
        <dbReference type="Rhea" id="RHEA:31227"/>
        <dbReference type="ChEBI" id="CHEBI:15378"/>
        <dbReference type="ChEBI" id="CHEBI:57705"/>
        <dbReference type="ChEBI" id="CHEBI:58223"/>
        <dbReference type="ChEBI" id="CHEBI:61387"/>
        <dbReference type="ChEBI" id="CHEBI:61388"/>
        <dbReference type="EC" id="2.4.1.227"/>
    </reaction>
</comment>
<dbReference type="PANTHER" id="PTHR30474:SF2">
    <property type="entry name" value="PEPTIDOGLYCAN GLYCOSYLTRANSFERASE FTSW-RELATED"/>
    <property type="match status" value="1"/>
</dbReference>
<keyword evidence="7 19" id="KW-0812">Transmembrane</keyword>
<dbReference type="InterPro" id="IPR001182">
    <property type="entry name" value="FtsW/RodA"/>
</dbReference>
<evidence type="ECO:0000256" key="3">
    <source>
        <dbReference type="ARBA" id="ARBA00022475"/>
    </source>
</evidence>
<dbReference type="InterPro" id="IPR013437">
    <property type="entry name" value="FtsW"/>
</dbReference>
<feature type="transmembrane region" description="Helical" evidence="19">
    <location>
        <begin position="217"/>
        <end position="237"/>
    </location>
</feature>
<feature type="domain" description="Glycosyl transferase family 28 C-terminal" evidence="21">
    <location>
        <begin position="596"/>
        <end position="753"/>
    </location>
</feature>
<keyword evidence="5 17" id="KW-0328">Glycosyltransferase</keyword>
<dbReference type="UniPathway" id="UPA00219"/>
<feature type="binding site" evidence="17">
    <location>
        <position position="532"/>
    </location>
    <ligand>
        <name>UDP-N-acetyl-alpha-D-glucosamine</name>
        <dbReference type="ChEBI" id="CHEBI:57705"/>
    </ligand>
</feature>
<feature type="binding site" evidence="17">
    <location>
        <position position="695"/>
    </location>
    <ligand>
        <name>UDP-N-acetyl-alpha-D-glucosamine</name>
        <dbReference type="ChEBI" id="CHEBI:57705"/>
    </ligand>
</feature>
<dbReference type="EC" id="2.4.1.227" evidence="17"/>
<dbReference type="Pfam" id="PF03033">
    <property type="entry name" value="Glyco_transf_28"/>
    <property type="match status" value="1"/>
</dbReference>
<dbReference type="eggNOG" id="COG0707">
    <property type="taxonomic scope" value="Bacteria"/>
</dbReference>
<feature type="binding site" evidence="17">
    <location>
        <position position="569"/>
    </location>
    <ligand>
        <name>UDP-N-acetyl-alpha-D-glucosamine</name>
        <dbReference type="ChEBI" id="CHEBI:57705"/>
    </ligand>
</feature>
<comment type="pathway">
    <text evidence="2 17">Cell wall biogenesis; peptidoglycan biosynthesis.</text>
</comment>
<dbReference type="Proteomes" id="UP000016743">
    <property type="component" value="Chromosome"/>
</dbReference>
<evidence type="ECO:0000256" key="17">
    <source>
        <dbReference type="HAMAP-Rule" id="MF_00033"/>
    </source>
</evidence>
<feature type="transmembrane region" description="Helical" evidence="19">
    <location>
        <begin position="339"/>
        <end position="364"/>
    </location>
</feature>
<comment type="similarity">
    <text evidence="14">Belongs to the SEDS family. FtsW subfamily.</text>
</comment>
<keyword evidence="13 17" id="KW-0961">Cell wall biogenesis/degradation</keyword>
<keyword evidence="4 17" id="KW-0132">Cell division</keyword>
<name>U3P881_LEIXC</name>
<dbReference type="STRING" id="1389489.O159_16300"/>
<dbReference type="InterPro" id="IPR006009">
    <property type="entry name" value="GlcNAc_MurG"/>
</dbReference>
<dbReference type="GO" id="GO:0008955">
    <property type="term" value="F:peptidoglycan glycosyltransferase activity"/>
    <property type="evidence" value="ECO:0007669"/>
    <property type="project" value="UniProtKB-EC"/>
</dbReference>
<dbReference type="GO" id="GO:0050511">
    <property type="term" value="F:undecaprenyldiphospho-muramoylpentapeptide beta-N-acetylglucosaminyltransferase activity"/>
    <property type="evidence" value="ECO:0007669"/>
    <property type="project" value="UniProtKB-UniRule"/>
</dbReference>
<comment type="function">
    <text evidence="17">Cell wall formation. Catalyzes the transfer of a GlcNAc subunit on undecaprenyl-pyrophosphoryl-MurNAc-pentapeptide (lipid intermediate I) to form undecaprenyl-pyrophosphoryl-MurNAc-(pentapeptide)GlcNAc (lipid intermediate II).</text>
</comment>
<proteinExistence type="inferred from homology"/>
<reference evidence="22 23" key="1">
    <citation type="journal article" date="2013" name="Genome Announc.">
        <title>Complete Genome Sequence of Leifsonia xyli subsp. cynodontis Strain DSM46306, a Gram-Positive Bacterial Pathogen of Grasses.</title>
        <authorList>
            <person name="Monteiro-Vitorello C.B."/>
            <person name="Zerillo M.M."/>
            <person name="Van Sluys M.A."/>
            <person name="Camargo L.E."/>
            <person name="Kitajima J.P."/>
        </authorList>
    </citation>
    <scope>NUCLEOTIDE SEQUENCE [LARGE SCALE GENOMIC DNA]</scope>
    <source>
        <strain evidence="22 23">DSM 46306</strain>
    </source>
</reference>
<feature type="transmembrane region" description="Helical" evidence="19">
    <location>
        <begin position="304"/>
        <end position="327"/>
    </location>
</feature>
<dbReference type="SUPFAM" id="SSF53756">
    <property type="entry name" value="UDP-Glycosyltransferase/glycogen phosphorylase"/>
    <property type="match status" value="1"/>
</dbReference>
<evidence type="ECO:0000256" key="13">
    <source>
        <dbReference type="ARBA" id="ARBA00023316"/>
    </source>
</evidence>
<keyword evidence="8 17" id="KW-0133">Cell shape</keyword>
<evidence type="ECO:0000256" key="10">
    <source>
        <dbReference type="ARBA" id="ARBA00022989"/>
    </source>
</evidence>
<comment type="caution">
    <text evidence="17">Lacks conserved residue(s) required for the propagation of feature annotation.</text>
</comment>
<dbReference type="PANTHER" id="PTHR30474">
    <property type="entry name" value="CELL CYCLE PROTEIN"/>
    <property type="match status" value="1"/>
</dbReference>
<keyword evidence="12 17" id="KW-0131">Cell cycle</keyword>
<organism evidence="22 23">
    <name type="scientific">Leifsonia xyli subsp. cynodontis DSM 46306</name>
    <dbReference type="NCBI Taxonomy" id="1389489"/>
    <lineage>
        <taxon>Bacteria</taxon>
        <taxon>Bacillati</taxon>
        <taxon>Actinomycetota</taxon>
        <taxon>Actinomycetes</taxon>
        <taxon>Micrococcales</taxon>
        <taxon>Microbacteriaceae</taxon>
        <taxon>Leifsonia</taxon>
    </lineage>
</organism>
<keyword evidence="11 17" id="KW-0472">Membrane</keyword>
<dbReference type="GO" id="GO:0005975">
    <property type="term" value="P:carbohydrate metabolic process"/>
    <property type="evidence" value="ECO:0007669"/>
    <property type="project" value="InterPro"/>
</dbReference>
<dbReference type="GO" id="GO:0071555">
    <property type="term" value="P:cell wall organization"/>
    <property type="evidence" value="ECO:0007669"/>
    <property type="project" value="UniProtKB-KW"/>
</dbReference>
<evidence type="ECO:0000256" key="2">
    <source>
        <dbReference type="ARBA" id="ARBA00004752"/>
    </source>
</evidence>
<evidence type="ECO:0000256" key="11">
    <source>
        <dbReference type="ARBA" id="ARBA00023136"/>
    </source>
</evidence>
<evidence type="ECO:0000256" key="12">
    <source>
        <dbReference type="ARBA" id="ARBA00023306"/>
    </source>
</evidence>
<gene>
    <name evidence="17" type="primary">murG</name>
    <name evidence="22" type="ORF">O159_16300</name>
</gene>
<evidence type="ECO:0000256" key="4">
    <source>
        <dbReference type="ARBA" id="ARBA00022618"/>
    </source>
</evidence>
<dbReference type="Gene3D" id="3.40.50.2000">
    <property type="entry name" value="Glycogen Phosphorylase B"/>
    <property type="match status" value="2"/>
</dbReference>
<dbReference type="GO" id="GO:0009252">
    <property type="term" value="P:peptidoglycan biosynthetic process"/>
    <property type="evidence" value="ECO:0007669"/>
    <property type="project" value="UniProtKB-UniRule"/>
</dbReference>
<dbReference type="GO" id="GO:0051991">
    <property type="term" value="F:UDP-N-acetyl-D-glucosamine:N-acetylmuramoyl-L-alanyl-D-glutamyl-meso-2,6-diaminopimelyl-D-alanyl-D-alanine-diphosphoundecaprenol 4-beta-N-acetylglucosaminlytransferase activity"/>
    <property type="evidence" value="ECO:0007669"/>
    <property type="project" value="RHEA"/>
</dbReference>
<accession>U3P881</accession>
<keyword evidence="23" id="KW-1185">Reference proteome</keyword>
<dbReference type="EMBL" id="CP006734">
    <property type="protein sequence ID" value="AGW41679.1"/>
    <property type="molecule type" value="Genomic_DNA"/>
</dbReference>
<dbReference type="InterPro" id="IPR004276">
    <property type="entry name" value="GlycoTrans_28_N"/>
</dbReference>
<dbReference type="eggNOG" id="COG0772">
    <property type="taxonomic scope" value="Bacteria"/>
</dbReference>
<dbReference type="Pfam" id="PF04101">
    <property type="entry name" value="Glyco_tran_28_C"/>
    <property type="match status" value="1"/>
</dbReference>
<feature type="region of interest" description="Disordered" evidence="18">
    <location>
        <begin position="384"/>
        <end position="404"/>
    </location>
</feature>
<sequence length="765" mass="81022">MTAAPPRVPVPAAEPASRLSGIASRISLGRSASSESADYFLLLGTTLFMVVFGLVMVLSSSAVESHNDTDNFFSRFWSQGAYALIGLPLMFLVSRLPARFWRKTIWFFLAAACFLQFLVLVTPLGVEIGGNRNWLRIGSQTVQPSEAIKLALVVWLGVVLARKADRLSDWRHVAIPVLPVAGGAIGLVVLGGDLGTTMVMAGFVLGGMYFAGVRLRYLFVGVVGIGILAFFVATSSASRLGRIAALFGGSSAANPDVNWQIDNGFYALASGGVFGVGLGNSHSKWSWLPAADTDFIFAIIGEELGLIGAVVVLLLFVMLAFVFLRIIQASAEPFARVTTAAIMVWLIGQAFVNIAVVLGVIPVLGVPLPLISAGGDCHDQFYDRDRNRPLLRPPERPRRPRREGPGRVTAYLLAGGGTAGHVNPLLAVADRLRRDDPAAEILVLGTAEGLEARLVPARGYELATIPRLPFPRRPNAAAVRFPGEYRRSVRAVGDLIRARGIAAVVGFGGYAAAPAYSAARKAAVPLILHEANARPGLASRLGARYTPWVGVAFEGTRLPHARFVGMPLRPEIEELDRVAARPAALAHFGLAADRPTLLVTGGSLGARRINQTIAARAARLTEAGWQVLHIQGGRGELSDPGLPHYRLLGYCDRMDLALALADFAVARAGAATLCEFAALGIPAVYVPFPIGNGEQRHNAAGVVAAGGGILVDDAGFLPDWVDAQLLPLLADRARVAGMAERAASVGVRDGSDRVVSLIRTGLSAA</sequence>
<protein>
    <recommendedName>
        <fullName evidence="17">UDP-N-acetylglucosamine--N-acetylmuramyl-(pentapeptide) pyrophosphoryl-undecaprenol N-acetylglucosamine transferase</fullName>
        <ecNumber evidence="17">2.4.1.227</ecNumber>
    </recommendedName>
    <alternativeName>
        <fullName evidence="17">Undecaprenyl-PP-MurNAc-pentapeptide-UDPGlcNAc GlcNAc transferase</fullName>
    </alternativeName>
</protein>
<dbReference type="HOGENOM" id="CLU_364784_0_0_11"/>
<dbReference type="NCBIfam" id="TIGR02614">
    <property type="entry name" value="ftsW"/>
    <property type="match status" value="1"/>
</dbReference>
<feature type="transmembrane region" description="Helical" evidence="19">
    <location>
        <begin position="184"/>
        <end position="205"/>
    </location>
</feature>
<comment type="function">
    <text evidence="16">Peptidoglycan polymerase that is essential for cell division.</text>
</comment>
<dbReference type="KEGG" id="lxy:O159_16300"/>
<evidence type="ECO:0000256" key="7">
    <source>
        <dbReference type="ARBA" id="ARBA00022692"/>
    </source>
</evidence>
<feature type="transmembrane region" description="Helical" evidence="19">
    <location>
        <begin position="80"/>
        <end position="98"/>
    </location>
</feature>
<feature type="transmembrane region" description="Helical" evidence="19">
    <location>
        <begin position="147"/>
        <end position="164"/>
    </location>
</feature>
<dbReference type="Pfam" id="PF01098">
    <property type="entry name" value="FTSW_RODA_SPOVE"/>
    <property type="match status" value="1"/>
</dbReference>
<evidence type="ECO:0000256" key="18">
    <source>
        <dbReference type="SAM" id="MobiDB-lite"/>
    </source>
</evidence>
<dbReference type="GO" id="GO:0008360">
    <property type="term" value="P:regulation of cell shape"/>
    <property type="evidence" value="ECO:0007669"/>
    <property type="project" value="UniProtKB-KW"/>
</dbReference>
<feature type="domain" description="Glycosyltransferase family 28 N-terminal" evidence="20">
    <location>
        <begin position="412"/>
        <end position="545"/>
    </location>
</feature>
<evidence type="ECO:0000256" key="9">
    <source>
        <dbReference type="ARBA" id="ARBA00022984"/>
    </source>
</evidence>
<dbReference type="HAMAP" id="MF_00033">
    <property type="entry name" value="MurG"/>
    <property type="match status" value="1"/>
</dbReference>
<dbReference type="PATRIC" id="fig|1389489.3.peg.1572"/>
<comment type="subcellular location">
    <subcellularLocation>
        <location evidence="1">Cell membrane</location>
        <topology evidence="1">Multi-pass membrane protein</topology>
    </subcellularLocation>
    <subcellularLocation>
        <location evidence="17">Cell membrane</location>
        <topology evidence="17">Peripheral membrane protein</topology>
        <orientation evidence="17">Cytoplasmic side</orientation>
    </subcellularLocation>
</comment>
<comment type="similarity">
    <text evidence="17">Belongs to the glycosyltransferase 28 family. MurG subfamily.</text>
</comment>
<dbReference type="GO" id="GO:0051301">
    <property type="term" value="P:cell division"/>
    <property type="evidence" value="ECO:0007669"/>
    <property type="project" value="UniProtKB-KW"/>
</dbReference>
<evidence type="ECO:0000256" key="8">
    <source>
        <dbReference type="ARBA" id="ARBA00022960"/>
    </source>
</evidence>
<dbReference type="GO" id="GO:0032153">
    <property type="term" value="C:cell division site"/>
    <property type="evidence" value="ECO:0007669"/>
    <property type="project" value="TreeGrafter"/>
</dbReference>
<keyword evidence="3 17" id="KW-1003">Cell membrane</keyword>
<keyword evidence="10 19" id="KW-1133">Transmembrane helix</keyword>
<evidence type="ECO:0000256" key="6">
    <source>
        <dbReference type="ARBA" id="ARBA00022679"/>
    </source>
</evidence>
<keyword evidence="9 17" id="KW-0573">Peptidoglycan synthesis</keyword>
<evidence type="ECO:0000313" key="23">
    <source>
        <dbReference type="Proteomes" id="UP000016743"/>
    </source>
</evidence>
<evidence type="ECO:0000256" key="15">
    <source>
        <dbReference type="ARBA" id="ARBA00049902"/>
    </source>
</evidence>
<feature type="binding site" evidence="17">
    <location>
        <position position="603"/>
    </location>
    <ligand>
        <name>UDP-N-acetyl-alpha-D-glucosamine</name>
        <dbReference type="ChEBI" id="CHEBI:57705"/>
    </ligand>
</feature>
<feature type="binding site" evidence="17">
    <location>
        <begin position="418"/>
        <end position="420"/>
    </location>
    <ligand>
        <name>UDP-N-acetyl-alpha-D-glucosamine</name>
        <dbReference type="ChEBI" id="CHEBI:57705"/>
    </ligand>
</feature>
<evidence type="ECO:0000256" key="16">
    <source>
        <dbReference type="ARBA" id="ARBA00049966"/>
    </source>
</evidence>
<dbReference type="GO" id="GO:0005886">
    <property type="term" value="C:plasma membrane"/>
    <property type="evidence" value="ECO:0007669"/>
    <property type="project" value="UniProtKB-SubCell"/>
</dbReference>
<evidence type="ECO:0000259" key="21">
    <source>
        <dbReference type="Pfam" id="PF04101"/>
    </source>
</evidence>
<evidence type="ECO:0000256" key="5">
    <source>
        <dbReference type="ARBA" id="ARBA00022676"/>
    </source>
</evidence>
<evidence type="ECO:0000256" key="14">
    <source>
        <dbReference type="ARBA" id="ARBA00038053"/>
    </source>
</evidence>
<feature type="transmembrane region" description="Helical" evidence="19">
    <location>
        <begin position="104"/>
        <end position="126"/>
    </location>
</feature>
<dbReference type="AlphaFoldDB" id="U3P881"/>
<evidence type="ECO:0000313" key="22">
    <source>
        <dbReference type="EMBL" id="AGW41679.1"/>
    </source>
</evidence>
<feature type="transmembrane region" description="Helical" evidence="19">
    <location>
        <begin position="39"/>
        <end position="59"/>
    </location>
</feature>
<keyword evidence="6 17" id="KW-0808">Transferase</keyword>
<dbReference type="GO" id="GO:0015648">
    <property type="term" value="F:lipid-linked peptidoglycan transporter activity"/>
    <property type="evidence" value="ECO:0007669"/>
    <property type="project" value="TreeGrafter"/>
</dbReference>
<evidence type="ECO:0000256" key="19">
    <source>
        <dbReference type="SAM" id="Phobius"/>
    </source>
</evidence>
<evidence type="ECO:0000259" key="20">
    <source>
        <dbReference type="Pfam" id="PF03033"/>
    </source>
</evidence>
<comment type="catalytic activity">
    <reaction evidence="15">
        <text>[GlcNAc-(1-&gt;4)-Mur2Ac(oyl-L-Ala-gamma-D-Glu-L-Lys-D-Ala-D-Ala)](n)-di-trans,octa-cis-undecaprenyl diphosphate + beta-D-GlcNAc-(1-&gt;4)-Mur2Ac(oyl-L-Ala-gamma-D-Glu-L-Lys-D-Ala-D-Ala)-di-trans,octa-cis-undecaprenyl diphosphate = [GlcNAc-(1-&gt;4)-Mur2Ac(oyl-L-Ala-gamma-D-Glu-L-Lys-D-Ala-D-Ala)](n+1)-di-trans,octa-cis-undecaprenyl diphosphate + di-trans,octa-cis-undecaprenyl diphosphate + H(+)</text>
        <dbReference type="Rhea" id="RHEA:23708"/>
        <dbReference type="Rhea" id="RHEA-COMP:9602"/>
        <dbReference type="Rhea" id="RHEA-COMP:9603"/>
        <dbReference type="ChEBI" id="CHEBI:15378"/>
        <dbReference type="ChEBI" id="CHEBI:58405"/>
        <dbReference type="ChEBI" id="CHEBI:60033"/>
        <dbReference type="ChEBI" id="CHEBI:78435"/>
        <dbReference type="EC" id="2.4.99.28"/>
    </reaction>
</comment>
<dbReference type="CDD" id="cd03785">
    <property type="entry name" value="GT28_MurG"/>
    <property type="match status" value="1"/>
</dbReference>
<dbReference type="InterPro" id="IPR007235">
    <property type="entry name" value="Glyco_trans_28_C"/>
</dbReference>